<gene>
    <name evidence="3" type="ORF">BJ998_008308</name>
</gene>
<dbReference type="InterPro" id="IPR001753">
    <property type="entry name" value="Enoyl-CoA_hydra/iso"/>
</dbReference>
<dbReference type="GO" id="GO:0006635">
    <property type="term" value="P:fatty acid beta-oxidation"/>
    <property type="evidence" value="ECO:0007669"/>
    <property type="project" value="TreeGrafter"/>
</dbReference>
<dbReference type="PROSITE" id="PS00166">
    <property type="entry name" value="ENOYL_COA_HYDRATASE"/>
    <property type="match status" value="1"/>
</dbReference>
<dbReference type="RefSeq" id="WP_184869518.1">
    <property type="nucleotide sequence ID" value="NZ_BAAAWY010000011.1"/>
</dbReference>
<accession>A0A7W9KSD3</accession>
<dbReference type="GO" id="GO:0003824">
    <property type="term" value="F:catalytic activity"/>
    <property type="evidence" value="ECO:0007669"/>
    <property type="project" value="InterPro"/>
</dbReference>
<name>A0A7W9KSD3_9PSEU</name>
<evidence type="ECO:0000256" key="1">
    <source>
        <dbReference type="ARBA" id="ARBA00005254"/>
    </source>
</evidence>
<proteinExistence type="inferred from homology"/>
<evidence type="ECO:0000256" key="2">
    <source>
        <dbReference type="RuleBase" id="RU003707"/>
    </source>
</evidence>
<dbReference type="AlphaFoldDB" id="A0A7W9KSD3"/>
<protein>
    <submittedName>
        <fullName evidence="3">Enoyl-CoA hydratase/carnithine racemase</fullName>
    </submittedName>
</protein>
<dbReference type="PANTHER" id="PTHR11941">
    <property type="entry name" value="ENOYL-COA HYDRATASE-RELATED"/>
    <property type="match status" value="1"/>
</dbReference>
<dbReference type="Gene3D" id="3.90.226.10">
    <property type="entry name" value="2-enoyl-CoA Hydratase, Chain A, domain 1"/>
    <property type="match status" value="1"/>
</dbReference>
<comment type="similarity">
    <text evidence="1 2">Belongs to the enoyl-CoA hydratase/isomerase family.</text>
</comment>
<reference evidence="3 4" key="1">
    <citation type="submission" date="2020-08" db="EMBL/GenBank/DDBJ databases">
        <title>Sequencing the genomes of 1000 actinobacteria strains.</title>
        <authorList>
            <person name="Klenk H.-P."/>
        </authorList>
    </citation>
    <scope>NUCLEOTIDE SEQUENCE [LARGE SCALE GENOMIC DNA]</scope>
    <source>
        <strain evidence="3 4">DSM 43851</strain>
    </source>
</reference>
<dbReference type="InterPro" id="IPR029045">
    <property type="entry name" value="ClpP/crotonase-like_dom_sf"/>
</dbReference>
<evidence type="ECO:0000313" key="3">
    <source>
        <dbReference type="EMBL" id="MBB5897049.1"/>
    </source>
</evidence>
<dbReference type="Proteomes" id="UP000585638">
    <property type="component" value="Unassembled WGS sequence"/>
</dbReference>
<dbReference type="PANTHER" id="PTHR11941:SF54">
    <property type="entry name" value="ENOYL-COA HYDRATASE, MITOCHONDRIAL"/>
    <property type="match status" value="1"/>
</dbReference>
<dbReference type="SUPFAM" id="SSF52096">
    <property type="entry name" value="ClpP/crotonase"/>
    <property type="match status" value="1"/>
</dbReference>
<dbReference type="InterPro" id="IPR018376">
    <property type="entry name" value="Enoyl-CoA_hyd/isom_CS"/>
</dbReference>
<organism evidence="3 4">
    <name type="scientific">Kutzneria kofuensis</name>
    <dbReference type="NCBI Taxonomy" id="103725"/>
    <lineage>
        <taxon>Bacteria</taxon>
        <taxon>Bacillati</taxon>
        <taxon>Actinomycetota</taxon>
        <taxon>Actinomycetes</taxon>
        <taxon>Pseudonocardiales</taxon>
        <taxon>Pseudonocardiaceae</taxon>
        <taxon>Kutzneria</taxon>
    </lineage>
</organism>
<comment type="caution">
    <text evidence="3">The sequence shown here is derived from an EMBL/GenBank/DDBJ whole genome shotgun (WGS) entry which is preliminary data.</text>
</comment>
<dbReference type="Pfam" id="PF00378">
    <property type="entry name" value="ECH_1"/>
    <property type="match status" value="1"/>
</dbReference>
<evidence type="ECO:0000313" key="4">
    <source>
        <dbReference type="Proteomes" id="UP000585638"/>
    </source>
</evidence>
<dbReference type="CDD" id="cd06558">
    <property type="entry name" value="crotonase-like"/>
    <property type="match status" value="1"/>
</dbReference>
<sequence>MTTAGDVEVARHGDVAVLTLRREAKLNALSTHLESRLLDAVRGDAVKGSRAVVITGGDKVFSAGADTSELREMTPVAIAEYYRESGAVYEAVAALPQPTVAAIAGYCLGGGFELALAADLRVADETAVFGLPEVGLGILPSSGGVTRLVRAVGPARTRDLVLRGRRMTVTEAHSWGLITEKTAAGGHLATALEIAGELAGQPPLAVSVAKQVITAATEASRETALLLEQLAYATLNRIG</sequence>
<dbReference type="EMBL" id="JACHIR010000002">
    <property type="protein sequence ID" value="MBB5897049.1"/>
    <property type="molecule type" value="Genomic_DNA"/>
</dbReference>
<keyword evidence="4" id="KW-1185">Reference proteome</keyword>